<dbReference type="EMBL" id="CP068595">
    <property type="protein sequence ID" value="QQZ59713.1"/>
    <property type="molecule type" value="Genomic_DNA"/>
</dbReference>
<gene>
    <name evidence="1" type="ORF">JI735_24335</name>
</gene>
<dbReference type="AlphaFoldDB" id="A0A974SAQ4"/>
<dbReference type="KEGG" id="pson:JI735_24335"/>
<evidence type="ECO:0000313" key="2">
    <source>
        <dbReference type="Proteomes" id="UP000595841"/>
    </source>
</evidence>
<reference evidence="1 2" key="1">
    <citation type="submission" date="2021-01" db="EMBL/GenBank/DDBJ databases">
        <title>Whole genome sequence of Paenibacillus sonchi LMG 24727 for comparative genomics.</title>
        <authorList>
            <person name="Lee G."/>
            <person name="Kim M.-J."/>
            <person name="Lim K."/>
            <person name="Shin J.-H."/>
        </authorList>
    </citation>
    <scope>NUCLEOTIDE SEQUENCE [LARGE SCALE GENOMIC DNA]</scope>
    <source>
        <strain evidence="1 2">LMG 24727</strain>
    </source>
</reference>
<dbReference type="Proteomes" id="UP000595841">
    <property type="component" value="Chromosome"/>
</dbReference>
<evidence type="ECO:0000313" key="1">
    <source>
        <dbReference type="EMBL" id="QQZ59713.1"/>
    </source>
</evidence>
<name>A0A974SAQ4_9BACL</name>
<proteinExistence type="predicted"/>
<sequence length="107" mass="12015">MKMVFDPFKSHLIKWMKNNGWKLLAAIAGILVGVVAAEIITSVAITAAFPMIINSITPYQIADAIKSATPYPPPRIRRPRTCGIRFSMDSIHQQLNKLKPLIPQYRL</sequence>
<accession>A0A974SAQ4</accession>
<organism evidence="1 2">
    <name type="scientific">Paenibacillus sonchi</name>
    <dbReference type="NCBI Taxonomy" id="373687"/>
    <lineage>
        <taxon>Bacteria</taxon>
        <taxon>Bacillati</taxon>
        <taxon>Bacillota</taxon>
        <taxon>Bacilli</taxon>
        <taxon>Bacillales</taxon>
        <taxon>Paenibacillaceae</taxon>
        <taxon>Paenibacillus</taxon>
        <taxon>Paenibacillus sonchi group</taxon>
    </lineage>
</organism>
<protein>
    <submittedName>
        <fullName evidence="1">Uncharacterized protein</fullName>
    </submittedName>
</protein>
<keyword evidence="2" id="KW-1185">Reference proteome</keyword>